<protein>
    <submittedName>
        <fullName evidence="1">Uncharacterized protein</fullName>
    </submittedName>
</protein>
<evidence type="ECO:0000313" key="2">
    <source>
        <dbReference type="Proteomes" id="UP000784294"/>
    </source>
</evidence>
<dbReference type="AlphaFoldDB" id="A0A448XR84"/>
<comment type="caution">
    <text evidence="1">The sequence shown here is derived from an EMBL/GenBank/DDBJ whole genome shotgun (WGS) entry which is preliminary data.</text>
</comment>
<evidence type="ECO:0000313" key="1">
    <source>
        <dbReference type="EMBL" id="VEL42965.1"/>
    </source>
</evidence>
<organism evidence="1 2">
    <name type="scientific">Protopolystoma xenopodis</name>
    <dbReference type="NCBI Taxonomy" id="117903"/>
    <lineage>
        <taxon>Eukaryota</taxon>
        <taxon>Metazoa</taxon>
        <taxon>Spiralia</taxon>
        <taxon>Lophotrochozoa</taxon>
        <taxon>Platyhelminthes</taxon>
        <taxon>Monogenea</taxon>
        <taxon>Polyopisthocotylea</taxon>
        <taxon>Polystomatidea</taxon>
        <taxon>Polystomatidae</taxon>
        <taxon>Protopolystoma</taxon>
    </lineage>
</organism>
<gene>
    <name evidence="1" type="ORF">PXEA_LOCUS36405</name>
</gene>
<reference evidence="1" key="1">
    <citation type="submission" date="2018-11" db="EMBL/GenBank/DDBJ databases">
        <authorList>
            <consortium name="Pathogen Informatics"/>
        </authorList>
    </citation>
    <scope>NUCLEOTIDE SEQUENCE</scope>
</reference>
<keyword evidence="2" id="KW-1185">Reference proteome</keyword>
<name>A0A448XR84_9PLAT</name>
<proteinExistence type="predicted"/>
<dbReference type="Proteomes" id="UP000784294">
    <property type="component" value="Unassembled WGS sequence"/>
</dbReference>
<dbReference type="EMBL" id="CAAALY010277917">
    <property type="protein sequence ID" value="VEL42965.1"/>
    <property type="molecule type" value="Genomic_DNA"/>
</dbReference>
<sequence>MCAGGAGAGAAPVGERCRLGRAKWAGTTITQAVKMPAADGLTRQGMTTVGLIADCLLTRSVTVFSSPRPQIAAIKLLKTARLRLVTDLSLSTPAKGVGTAQRTGD</sequence>
<accession>A0A448XR84</accession>